<dbReference type="InterPro" id="IPR058465">
    <property type="entry name" value="DUF8152"/>
</dbReference>
<dbReference type="EMBL" id="JBHSDS010000003">
    <property type="protein sequence ID" value="MFC4357220.1"/>
    <property type="molecule type" value="Genomic_DNA"/>
</dbReference>
<protein>
    <recommendedName>
        <fullName evidence="1">DUF8152 domain-containing protein</fullName>
    </recommendedName>
</protein>
<reference evidence="2 3" key="1">
    <citation type="journal article" date="2019" name="Int. J. Syst. Evol. Microbiol.">
        <title>The Global Catalogue of Microorganisms (GCM) 10K type strain sequencing project: providing services to taxonomists for standard genome sequencing and annotation.</title>
        <authorList>
            <consortium name="The Broad Institute Genomics Platform"/>
            <consortium name="The Broad Institute Genome Sequencing Center for Infectious Disease"/>
            <person name="Wu L."/>
            <person name="Ma J."/>
        </authorList>
    </citation>
    <scope>NUCLEOTIDE SEQUENCE [LARGE SCALE GENOMIC DNA]</scope>
    <source>
        <strain evidence="2 3">CGMCC 1.12553</strain>
    </source>
</reference>
<dbReference type="Pfam" id="PF26479">
    <property type="entry name" value="DUF8152"/>
    <property type="match status" value="1"/>
</dbReference>
<dbReference type="RefSeq" id="WP_267622478.1">
    <property type="nucleotide sequence ID" value="NZ_JAODIW010000006.1"/>
</dbReference>
<feature type="domain" description="DUF8152" evidence="1">
    <location>
        <begin position="13"/>
        <end position="99"/>
    </location>
</feature>
<evidence type="ECO:0000313" key="2">
    <source>
        <dbReference type="EMBL" id="MFC4357220.1"/>
    </source>
</evidence>
<comment type="caution">
    <text evidence="2">The sequence shown here is derived from an EMBL/GenBank/DDBJ whole genome shotgun (WGS) entry which is preliminary data.</text>
</comment>
<name>A0ABD5P919_9EURY</name>
<keyword evidence="3" id="KW-1185">Reference proteome</keyword>
<organism evidence="2 3">
    <name type="scientific">Halobium salinum</name>
    <dbReference type="NCBI Taxonomy" id="1364940"/>
    <lineage>
        <taxon>Archaea</taxon>
        <taxon>Methanobacteriati</taxon>
        <taxon>Methanobacteriota</taxon>
        <taxon>Stenosarchaea group</taxon>
        <taxon>Halobacteria</taxon>
        <taxon>Halobacteriales</taxon>
        <taxon>Haloferacaceae</taxon>
        <taxon>Halobium</taxon>
    </lineage>
</organism>
<dbReference type="AlphaFoldDB" id="A0ABD5P919"/>
<evidence type="ECO:0000313" key="3">
    <source>
        <dbReference type="Proteomes" id="UP001595921"/>
    </source>
</evidence>
<dbReference type="Proteomes" id="UP001595921">
    <property type="component" value="Unassembled WGS sequence"/>
</dbReference>
<evidence type="ECO:0000259" key="1">
    <source>
        <dbReference type="Pfam" id="PF26479"/>
    </source>
</evidence>
<gene>
    <name evidence="2" type="ORF">ACFO0N_04560</name>
</gene>
<sequence>MSTDETPTLADRTADLHAHLEATEEQPIDATANRWIGEAEAVAGDVAALAAGEDVDESVVAERVGHVRELLSNVDETGDSGADEHVAAARAEAEGIIDRIEAANS</sequence>
<accession>A0ABD5P919</accession>
<proteinExistence type="predicted"/>